<dbReference type="Proteomes" id="UP001289374">
    <property type="component" value="Unassembled WGS sequence"/>
</dbReference>
<dbReference type="GO" id="GO:0034599">
    <property type="term" value="P:cellular response to oxidative stress"/>
    <property type="evidence" value="ECO:0007669"/>
    <property type="project" value="InterPro"/>
</dbReference>
<keyword evidence="14" id="KW-0408">Iron</keyword>
<evidence type="ECO:0000256" key="11">
    <source>
        <dbReference type="ARBA" id="ARBA00022946"/>
    </source>
</evidence>
<dbReference type="PRINTS" id="PR00458">
    <property type="entry name" value="PEROXIDASE"/>
</dbReference>
<feature type="region of interest" description="Disordered" evidence="18">
    <location>
        <begin position="244"/>
        <end position="272"/>
    </location>
</feature>
<protein>
    <submittedName>
        <fullName evidence="20">L-ascorbate peroxidase S, chloroplastic/mitochondrial</fullName>
    </submittedName>
</protein>
<evidence type="ECO:0000256" key="13">
    <source>
        <dbReference type="ARBA" id="ARBA00023002"/>
    </source>
</evidence>
<gene>
    <name evidence="20" type="ORF">Sango_2338500</name>
</gene>
<dbReference type="InterPro" id="IPR002207">
    <property type="entry name" value="Peroxidase_I"/>
</dbReference>
<dbReference type="CDD" id="cd00691">
    <property type="entry name" value="ascorbate_peroxidase"/>
    <property type="match status" value="1"/>
</dbReference>
<dbReference type="SUPFAM" id="SSF48113">
    <property type="entry name" value="Heme-dependent peroxidases"/>
    <property type="match status" value="1"/>
</dbReference>
<proteinExistence type="inferred from homology"/>
<name>A0AAE2BJ77_9LAMI</name>
<comment type="catalytic activity">
    <reaction evidence="17">
        <text>L-ascorbate + H2O2 = L-dehydroascorbate + 2 H2O</text>
        <dbReference type="Rhea" id="RHEA:22996"/>
        <dbReference type="ChEBI" id="CHEBI:15377"/>
        <dbReference type="ChEBI" id="CHEBI:16240"/>
        <dbReference type="ChEBI" id="CHEBI:38290"/>
        <dbReference type="ChEBI" id="CHEBI:58539"/>
        <dbReference type="EC" id="1.11.1.11"/>
    </reaction>
</comment>
<evidence type="ECO:0000256" key="3">
    <source>
        <dbReference type="ARBA" id="ARBA00004229"/>
    </source>
</evidence>
<dbReference type="PRINTS" id="PR00459">
    <property type="entry name" value="ASPEROXIDASE"/>
</dbReference>
<evidence type="ECO:0000256" key="12">
    <source>
        <dbReference type="ARBA" id="ARBA00022958"/>
    </source>
</evidence>
<dbReference type="PANTHER" id="PTHR31356">
    <property type="entry name" value="THYLAKOID LUMENAL 29 KDA PROTEIN, CHLOROPLASTIC-RELATED"/>
    <property type="match status" value="1"/>
</dbReference>
<feature type="compositionally biased region" description="Acidic residues" evidence="18">
    <location>
        <begin position="723"/>
        <end position="732"/>
    </location>
</feature>
<keyword evidence="13" id="KW-0560">Oxidoreductase</keyword>
<comment type="function">
    <text evidence="16">Plays a key role in hydrogen peroxide removal.</text>
</comment>
<evidence type="ECO:0000313" key="20">
    <source>
        <dbReference type="EMBL" id="KAK4387319.1"/>
    </source>
</evidence>
<keyword evidence="9" id="KW-0479">Metal-binding</keyword>
<dbReference type="InterPro" id="IPR006868">
    <property type="entry name" value="DUF630"/>
</dbReference>
<dbReference type="Gene3D" id="1.10.520.10">
    <property type="match status" value="1"/>
</dbReference>
<dbReference type="GO" id="GO:0046872">
    <property type="term" value="F:metal ion binding"/>
    <property type="evidence" value="ECO:0007669"/>
    <property type="project" value="UniProtKB-KW"/>
</dbReference>
<comment type="catalytic activity">
    <reaction evidence="1">
        <text>2 a phenolic donor + H2O2 = 2 a phenolic radical donor + 2 H2O</text>
        <dbReference type="Rhea" id="RHEA:56136"/>
        <dbReference type="ChEBI" id="CHEBI:15377"/>
        <dbReference type="ChEBI" id="CHEBI:16240"/>
        <dbReference type="ChEBI" id="CHEBI:139520"/>
        <dbReference type="ChEBI" id="CHEBI:139521"/>
        <dbReference type="EC" id="1.11.1.7"/>
    </reaction>
</comment>
<dbReference type="PROSITE" id="PS00435">
    <property type="entry name" value="PEROXIDASE_1"/>
    <property type="match status" value="1"/>
</dbReference>
<evidence type="ECO:0000259" key="19">
    <source>
        <dbReference type="PROSITE" id="PS50873"/>
    </source>
</evidence>
<feature type="compositionally biased region" description="Basic and acidic residues" evidence="18">
    <location>
        <begin position="250"/>
        <end position="266"/>
    </location>
</feature>
<evidence type="ECO:0000256" key="2">
    <source>
        <dbReference type="ARBA" id="ARBA00001970"/>
    </source>
</evidence>
<dbReference type="PANTHER" id="PTHR31356:SF1">
    <property type="entry name" value="L-ASCORBATE PEROXIDASE S, CHLOROPLASTIC_MITOCHONDRIAL"/>
    <property type="match status" value="1"/>
</dbReference>
<keyword evidence="5" id="KW-0150">Chloroplast</keyword>
<comment type="caution">
    <text evidence="20">The sequence shown here is derived from an EMBL/GenBank/DDBJ whole genome shotgun (WGS) entry which is preliminary data.</text>
</comment>
<comment type="subcellular location">
    <subcellularLocation>
        <location evidence="3">Plastid</location>
        <location evidence="3">Chloroplast</location>
    </subcellularLocation>
</comment>
<feature type="region of interest" description="Disordered" evidence="18">
    <location>
        <begin position="478"/>
        <end position="564"/>
    </location>
</feature>
<feature type="compositionally biased region" description="Basic and acidic residues" evidence="18">
    <location>
        <begin position="517"/>
        <end position="533"/>
    </location>
</feature>
<organism evidence="20 21">
    <name type="scientific">Sesamum angolense</name>
    <dbReference type="NCBI Taxonomy" id="2727404"/>
    <lineage>
        <taxon>Eukaryota</taxon>
        <taxon>Viridiplantae</taxon>
        <taxon>Streptophyta</taxon>
        <taxon>Embryophyta</taxon>
        <taxon>Tracheophyta</taxon>
        <taxon>Spermatophyta</taxon>
        <taxon>Magnoliopsida</taxon>
        <taxon>eudicotyledons</taxon>
        <taxon>Gunneridae</taxon>
        <taxon>Pentapetalae</taxon>
        <taxon>asterids</taxon>
        <taxon>lamiids</taxon>
        <taxon>Lamiales</taxon>
        <taxon>Pedaliaceae</taxon>
        <taxon>Sesamum</taxon>
    </lineage>
</organism>
<dbReference type="GO" id="GO:0020037">
    <property type="term" value="F:heme binding"/>
    <property type="evidence" value="ECO:0007669"/>
    <property type="project" value="InterPro"/>
</dbReference>
<evidence type="ECO:0000256" key="10">
    <source>
        <dbReference type="ARBA" id="ARBA00022837"/>
    </source>
</evidence>
<evidence type="ECO:0000313" key="21">
    <source>
        <dbReference type="Proteomes" id="UP001289374"/>
    </source>
</evidence>
<comment type="similarity">
    <text evidence="4">Belongs to the peroxidase family. Ascorbate peroxidase subfamily.</text>
</comment>
<feature type="compositionally biased region" description="Low complexity" evidence="18">
    <location>
        <begin position="790"/>
        <end position="814"/>
    </location>
</feature>
<dbReference type="InterPro" id="IPR019793">
    <property type="entry name" value="Peroxidases_heam-ligand_BS"/>
</dbReference>
<keyword evidence="8" id="KW-0934">Plastid</keyword>
<feature type="domain" description="Plant heme peroxidase family profile" evidence="19">
    <location>
        <begin position="167"/>
        <end position="367"/>
    </location>
</feature>
<evidence type="ECO:0000256" key="5">
    <source>
        <dbReference type="ARBA" id="ARBA00022528"/>
    </source>
</evidence>
<dbReference type="AlphaFoldDB" id="A0AAE2BJ77"/>
<keyword evidence="11" id="KW-0809">Transit peptide</keyword>
<dbReference type="GO" id="GO:0000302">
    <property type="term" value="P:response to reactive oxygen species"/>
    <property type="evidence" value="ECO:0007669"/>
    <property type="project" value="TreeGrafter"/>
</dbReference>
<dbReference type="Pfam" id="PF04783">
    <property type="entry name" value="DUF630"/>
    <property type="match status" value="1"/>
</dbReference>
<sequence>MADRLTLATPAAMASVSAARVAPRLLPSANAAANKLSFRSHLGLKSLGSSRLVSPLFLAQKSALQRLPSSRIGYSTASSPKCFASDPEQLKVAREDIKELLKTKFCHPILVRLGWHDAGTYNKNIEEWPQRGGANGSLRFEFELKHGANAGLVNALKLLQPIKDKYSTVTYADLFQLASATAIEEAGGPKIPMKYGRVDVSGPEQCPEEGRLPDAGPPSPAAHLRDVFYRMGLNDKEIVALSGAHTLGRSRPDRSGWGKPETKYTKDGPGAPGGQSWTVQWLKFDNSYFKDIKQRRDEDLLVLPTDAVLFEDPSFKEYAEKYAVDQDAFFRDYAEAHAKLSNLGAKFDPPEPLLEVLLVEVHCLVHNVIAPHCAKNTAAEALCYSVTQFPRHFLDMGCSGSKAEDLPLVIRCRQRRELILAAARHRYDLAAAHVSYFRSLKHVGDALRKFVDEELITTSASSCSSVYSPSLIFPPASTMKSKNAGEPLNLHDDEDEEHESHLHLSDSSSDDDGDPEGDYKYQHHAHDSDDTRHDQHHSHRPEKGFDIQVKEEESPSPTYGTGDGSINGTYVYPFYLLSPRSYEEPYMDPGNLQGMWQPWYYSNSSNVNYMRKSAQAIKTVVQEPPAQPAYGYLDSYWNSPAGYGHRYCPISPETVNLGNSDGVIASPRKETPPPPSPKASAWDFFNPFNVFDSGYTGSYSTGRYGYGSNFSSPGSSDVRELEGIPDLEEESGNEAYKEVLKGKRTSSGESTRGSRAVPVHKSSGSSSTSVLLPKRKGSSRSVQLRKSESSSRAVPSSSSEESEKPSILSSPPESNGKSLDDQSTKGKSGNFEVEGPSKQNAHRSPLSSVTVLSPHARRDLREVVAEIRDYFEIASSYGKEVAMMLEVGKLPYQPCFLKVILSQILYFISPSLTLRESRSTQYVKLASRTMKLAKSYFGDVGEDANTRVYNLSSTLEKLCAWEKKLYKEDEERLRVVYEKQCKRLNILDEEGAEPRKIDATQASIRRLRTKLDVRVKAINIISSRIHKLRDEELQPKSCYNDFSFDIQNLESQVSQLAFPVSRLESQGKLPAYWACRNFSADQCGRQCSSATGSSFKLSWSVKCVGNLLMDLYPALQASLSSTHFHSLQRLDTSSEWGKWSKSKMQCQSAGFSESVLGVFEAEIDTAAASKFQFLRHWRTSLQKL</sequence>
<evidence type="ECO:0000256" key="18">
    <source>
        <dbReference type="SAM" id="MobiDB-lite"/>
    </source>
</evidence>
<evidence type="ECO:0000256" key="9">
    <source>
        <dbReference type="ARBA" id="ARBA00022723"/>
    </source>
</evidence>
<dbReference type="Pfam" id="PF00141">
    <property type="entry name" value="peroxidase"/>
    <property type="match status" value="1"/>
</dbReference>
<evidence type="ECO:0000256" key="14">
    <source>
        <dbReference type="ARBA" id="ARBA00023004"/>
    </source>
</evidence>
<dbReference type="EMBL" id="JACGWL010000014">
    <property type="protein sequence ID" value="KAK4387319.1"/>
    <property type="molecule type" value="Genomic_DNA"/>
</dbReference>
<feature type="compositionally biased region" description="Low complexity" evidence="18">
    <location>
        <begin position="745"/>
        <end position="755"/>
    </location>
</feature>
<dbReference type="Gene3D" id="1.10.420.10">
    <property type="entry name" value="Peroxidase, domain 2"/>
    <property type="match status" value="1"/>
</dbReference>
<dbReference type="InterPro" id="IPR006867">
    <property type="entry name" value="DUF632"/>
</dbReference>
<keyword evidence="7" id="KW-0349">Heme</keyword>
<dbReference type="InterPro" id="IPR010255">
    <property type="entry name" value="Haem_peroxidase_sf"/>
</dbReference>
<dbReference type="Pfam" id="PF04782">
    <property type="entry name" value="DUF632"/>
    <property type="match status" value="1"/>
</dbReference>
<evidence type="ECO:0000256" key="7">
    <source>
        <dbReference type="ARBA" id="ARBA00022617"/>
    </source>
</evidence>
<keyword evidence="10" id="KW-0106">Calcium</keyword>
<dbReference type="GO" id="GO:0042744">
    <property type="term" value="P:hydrogen peroxide catabolic process"/>
    <property type="evidence" value="ECO:0007669"/>
    <property type="project" value="UniProtKB-KW"/>
</dbReference>
<accession>A0AAE2BJ77</accession>
<feature type="region of interest" description="Disordered" evidence="18">
    <location>
        <begin position="710"/>
        <end position="852"/>
    </location>
</feature>
<keyword evidence="12" id="KW-0630">Potassium</keyword>
<evidence type="ECO:0000256" key="8">
    <source>
        <dbReference type="ARBA" id="ARBA00022640"/>
    </source>
</evidence>
<dbReference type="FunFam" id="1.10.520.10:FF:000007">
    <property type="entry name" value="L-ascorbate peroxidase S chloroplastic/mitochondrial"/>
    <property type="match status" value="1"/>
</dbReference>
<comment type="cofactor">
    <cofactor evidence="2">
        <name>heme b</name>
        <dbReference type="ChEBI" id="CHEBI:60344"/>
    </cofactor>
</comment>
<evidence type="ECO:0000256" key="1">
    <source>
        <dbReference type="ARBA" id="ARBA00000189"/>
    </source>
</evidence>
<dbReference type="InterPro" id="IPR002016">
    <property type="entry name" value="Haem_peroxidase"/>
</dbReference>
<keyword evidence="15" id="KW-0376">Hydrogen peroxide</keyword>
<dbReference type="InterPro" id="IPR044831">
    <property type="entry name" value="Ccp1-like"/>
</dbReference>
<feature type="compositionally biased region" description="Basic and acidic residues" evidence="18">
    <location>
        <begin position="541"/>
        <end position="553"/>
    </location>
</feature>
<evidence type="ECO:0000256" key="16">
    <source>
        <dbReference type="ARBA" id="ARBA00043919"/>
    </source>
</evidence>
<keyword evidence="21" id="KW-1185">Reference proteome</keyword>
<keyword evidence="6 20" id="KW-0575">Peroxidase</keyword>
<dbReference type="FunFam" id="1.10.420.10:FF:000005">
    <property type="entry name" value="L-ascorbate peroxidase T, chloroplastic"/>
    <property type="match status" value="1"/>
</dbReference>
<evidence type="ECO:0000256" key="17">
    <source>
        <dbReference type="ARBA" id="ARBA00047994"/>
    </source>
</evidence>
<dbReference type="GO" id="GO:0009507">
    <property type="term" value="C:chloroplast"/>
    <property type="evidence" value="ECO:0007669"/>
    <property type="project" value="UniProtKB-SubCell"/>
</dbReference>
<evidence type="ECO:0000256" key="6">
    <source>
        <dbReference type="ARBA" id="ARBA00022559"/>
    </source>
</evidence>
<reference evidence="20" key="2">
    <citation type="journal article" date="2024" name="Plant">
        <title>Genomic evolution and insights into agronomic trait innovations of Sesamum species.</title>
        <authorList>
            <person name="Miao H."/>
            <person name="Wang L."/>
            <person name="Qu L."/>
            <person name="Liu H."/>
            <person name="Sun Y."/>
            <person name="Le M."/>
            <person name="Wang Q."/>
            <person name="Wei S."/>
            <person name="Zheng Y."/>
            <person name="Lin W."/>
            <person name="Duan Y."/>
            <person name="Cao H."/>
            <person name="Xiong S."/>
            <person name="Wang X."/>
            <person name="Wei L."/>
            <person name="Li C."/>
            <person name="Ma Q."/>
            <person name="Ju M."/>
            <person name="Zhao R."/>
            <person name="Li G."/>
            <person name="Mu C."/>
            <person name="Tian Q."/>
            <person name="Mei H."/>
            <person name="Zhang T."/>
            <person name="Gao T."/>
            <person name="Zhang H."/>
        </authorList>
    </citation>
    <scope>NUCLEOTIDE SEQUENCE</scope>
    <source>
        <strain evidence="20">K16</strain>
    </source>
</reference>
<evidence type="ECO:0000256" key="4">
    <source>
        <dbReference type="ARBA" id="ARBA00006873"/>
    </source>
</evidence>
<reference evidence="20" key="1">
    <citation type="submission" date="2020-06" db="EMBL/GenBank/DDBJ databases">
        <authorList>
            <person name="Li T."/>
            <person name="Hu X."/>
            <person name="Zhang T."/>
            <person name="Song X."/>
            <person name="Zhang H."/>
            <person name="Dai N."/>
            <person name="Sheng W."/>
            <person name="Hou X."/>
            <person name="Wei L."/>
        </authorList>
    </citation>
    <scope>NUCLEOTIDE SEQUENCE</scope>
    <source>
        <strain evidence="20">K16</strain>
        <tissue evidence="20">Leaf</tissue>
    </source>
</reference>
<dbReference type="GO" id="GO:0016688">
    <property type="term" value="F:L-ascorbate peroxidase activity"/>
    <property type="evidence" value="ECO:0007669"/>
    <property type="project" value="UniProtKB-EC"/>
</dbReference>
<dbReference type="GO" id="GO:0140825">
    <property type="term" value="F:lactoperoxidase activity"/>
    <property type="evidence" value="ECO:0007669"/>
    <property type="project" value="UniProtKB-EC"/>
</dbReference>
<dbReference type="PROSITE" id="PS50873">
    <property type="entry name" value="PEROXIDASE_4"/>
    <property type="match status" value="1"/>
</dbReference>
<evidence type="ECO:0000256" key="15">
    <source>
        <dbReference type="ARBA" id="ARBA00023324"/>
    </source>
</evidence>
<feature type="compositionally biased region" description="Polar residues" evidence="18">
    <location>
        <begin position="555"/>
        <end position="564"/>
    </location>
</feature>